<evidence type="ECO:0000256" key="3">
    <source>
        <dbReference type="ARBA" id="ARBA00023012"/>
    </source>
</evidence>
<dbReference type="SMART" id="SM00387">
    <property type="entry name" value="HATPase_c"/>
    <property type="match status" value="1"/>
</dbReference>
<proteinExistence type="predicted"/>
<evidence type="ECO:0000256" key="4">
    <source>
        <dbReference type="SAM" id="Phobius"/>
    </source>
</evidence>
<keyword evidence="2 6" id="KW-0418">Kinase</keyword>
<sequence>MTTAVGRCRDAGDRILRLFAAFTCSGYLFYLCLLLPSIIGQAERFESWWTPVAVTAVFGTGFLFGLSTLVSDGTVVRATGGLAAITYLVAVATGLWAWHGPALTDGQGVWLSAFPGVASLAAAAAWRPVIAFGHMIVACAAVQYFNSVARDPEVTSALVPDIAFAVMFCSLVVGAAVMALRTGRIVDSTLDATHATAAAAASRYARTVERERIDAMIHDGVMSTLLLASRHGATPSLSTQAAKTLRQFDALRAGPASDERFDATEIVTHLRIAAGDVDEGLALDIRRAPGAEALTMPADATRAIGAALAEALRNSIRHAGPDADRSVTVTLAADGLDVEVTDTGRGFDPKAVPPHRLGLAVSITGRMIQQPGGSVQIDSRPDDGTRVRLGWSRA</sequence>
<dbReference type="InterPro" id="IPR005467">
    <property type="entry name" value="His_kinase_dom"/>
</dbReference>
<reference evidence="7" key="1">
    <citation type="journal article" date="2019" name="Int. J. Syst. Evol. Microbiol.">
        <title>The Global Catalogue of Microorganisms (GCM) 10K type strain sequencing project: providing services to taxonomists for standard genome sequencing and annotation.</title>
        <authorList>
            <consortium name="The Broad Institute Genomics Platform"/>
            <consortium name="The Broad Institute Genome Sequencing Center for Infectious Disease"/>
            <person name="Wu L."/>
            <person name="Ma J."/>
        </authorList>
    </citation>
    <scope>NUCLEOTIDE SEQUENCE [LARGE SCALE GENOMIC DNA]</scope>
    <source>
        <strain evidence="7">DT72</strain>
    </source>
</reference>
<feature type="transmembrane region" description="Helical" evidence="4">
    <location>
        <begin position="15"/>
        <end position="36"/>
    </location>
</feature>
<keyword evidence="3" id="KW-0902">Two-component regulatory system</keyword>
<feature type="domain" description="Histidine kinase" evidence="5">
    <location>
        <begin position="307"/>
        <end position="394"/>
    </location>
</feature>
<dbReference type="InterPro" id="IPR036890">
    <property type="entry name" value="HATPase_C_sf"/>
</dbReference>
<feature type="transmembrane region" description="Helical" evidence="4">
    <location>
        <begin position="78"/>
        <end position="98"/>
    </location>
</feature>
<evidence type="ECO:0000313" key="7">
    <source>
        <dbReference type="Proteomes" id="UP001597286"/>
    </source>
</evidence>
<feature type="transmembrane region" description="Helical" evidence="4">
    <location>
        <begin position="157"/>
        <end position="180"/>
    </location>
</feature>
<dbReference type="PANTHER" id="PTHR24421">
    <property type="entry name" value="NITRATE/NITRITE SENSOR PROTEIN NARX-RELATED"/>
    <property type="match status" value="1"/>
</dbReference>
<dbReference type="InterPro" id="IPR050482">
    <property type="entry name" value="Sensor_HK_TwoCompSys"/>
</dbReference>
<name>A0ABW4P9B5_9NOCA</name>
<dbReference type="Proteomes" id="UP001597286">
    <property type="component" value="Unassembled WGS sequence"/>
</dbReference>
<evidence type="ECO:0000256" key="1">
    <source>
        <dbReference type="ARBA" id="ARBA00022679"/>
    </source>
</evidence>
<dbReference type="Gene3D" id="3.30.565.10">
    <property type="entry name" value="Histidine kinase-like ATPase, C-terminal domain"/>
    <property type="match status" value="1"/>
</dbReference>
<keyword evidence="1" id="KW-0808">Transferase</keyword>
<evidence type="ECO:0000256" key="2">
    <source>
        <dbReference type="ARBA" id="ARBA00022777"/>
    </source>
</evidence>
<organism evidence="6 7">
    <name type="scientific">Rhodococcus gannanensis</name>
    <dbReference type="NCBI Taxonomy" id="1960308"/>
    <lineage>
        <taxon>Bacteria</taxon>
        <taxon>Bacillati</taxon>
        <taxon>Actinomycetota</taxon>
        <taxon>Actinomycetes</taxon>
        <taxon>Mycobacteriales</taxon>
        <taxon>Nocardiaceae</taxon>
        <taxon>Rhodococcus</taxon>
    </lineage>
</organism>
<evidence type="ECO:0000259" key="5">
    <source>
        <dbReference type="PROSITE" id="PS50109"/>
    </source>
</evidence>
<protein>
    <submittedName>
        <fullName evidence="6">Sensor histidine kinase</fullName>
    </submittedName>
</protein>
<dbReference type="Pfam" id="PF02518">
    <property type="entry name" value="HATPase_c"/>
    <property type="match status" value="1"/>
</dbReference>
<keyword evidence="4" id="KW-0472">Membrane</keyword>
<feature type="transmembrane region" description="Helical" evidence="4">
    <location>
        <begin position="118"/>
        <end position="145"/>
    </location>
</feature>
<gene>
    <name evidence="6" type="ORF">ACFSJG_20125</name>
</gene>
<accession>A0ABW4P9B5</accession>
<keyword evidence="4" id="KW-1133">Transmembrane helix</keyword>
<evidence type="ECO:0000313" key="6">
    <source>
        <dbReference type="EMBL" id="MFD1814529.1"/>
    </source>
</evidence>
<dbReference type="SUPFAM" id="SSF55874">
    <property type="entry name" value="ATPase domain of HSP90 chaperone/DNA topoisomerase II/histidine kinase"/>
    <property type="match status" value="1"/>
</dbReference>
<dbReference type="RefSeq" id="WP_378487011.1">
    <property type="nucleotide sequence ID" value="NZ_JBHUFB010000019.1"/>
</dbReference>
<dbReference type="InterPro" id="IPR003594">
    <property type="entry name" value="HATPase_dom"/>
</dbReference>
<keyword evidence="4" id="KW-0812">Transmembrane</keyword>
<keyword evidence="7" id="KW-1185">Reference proteome</keyword>
<dbReference type="GO" id="GO:0016301">
    <property type="term" value="F:kinase activity"/>
    <property type="evidence" value="ECO:0007669"/>
    <property type="project" value="UniProtKB-KW"/>
</dbReference>
<dbReference type="PROSITE" id="PS50109">
    <property type="entry name" value="HIS_KIN"/>
    <property type="match status" value="1"/>
</dbReference>
<dbReference type="PANTHER" id="PTHR24421:SF61">
    <property type="entry name" value="OXYGEN SENSOR HISTIDINE KINASE NREB"/>
    <property type="match status" value="1"/>
</dbReference>
<dbReference type="EMBL" id="JBHUFB010000019">
    <property type="protein sequence ID" value="MFD1814529.1"/>
    <property type="molecule type" value="Genomic_DNA"/>
</dbReference>
<feature type="transmembrane region" description="Helical" evidence="4">
    <location>
        <begin position="48"/>
        <end position="66"/>
    </location>
</feature>
<comment type="caution">
    <text evidence="6">The sequence shown here is derived from an EMBL/GenBank/DDBJ whole genome shotgun (WGS) entry which is preliminary data.</text>
</comment>